<dbReference type="GO" id="GO:0010487">
    <property type="term" value="F:thermospermine synthase activity"/>
    <property type="evidence" value="ECO:0007669"/>
    <property type="project" value="TreeGrafter"/>
</dbReference>
<evidence type="ECO:0000256" key="3">
    <source>
        <dbReference type="ARBA" id="ARBA00023066"/>
    </source>
</evidence>
<comment type="function">
    <text evidence="5">Catalyzes the irreversible transfer of a propylamine group from the amino donor S-adenosylmethioninamine (decarboxy-AdoMet) to putrescine (1,4-diaminobutane) to yield spermidine.</text>
</comment>
<dbReference type="PROSITE" id="PS51006">
    <property type="entry name" value="PABS_2"/>
    <property type="match status" value="1"/>
</dbReference>
<dbReference type="InterPro" id="IPR001045">
    <property type="entry name" value="Spermi_synthase"/>
</dbReference>
<keyword evidence="2 5" id="KW-0808">Transferase</keyword>
<dbReference type="Proteomes" id="UP000307790">
    <property type="component" value="Unassembled WGS sequence"/>
</dbReference>
<dbReference type="SUPFAM" id="SSF53335">
    <property type="entry name" value="S-adenosyl-L-methionine-dependent methyltransferases"/>
    <property type="match status" value="1"/>
</dbReference>
<dbReference type="Pfam" id="PF01564">
    <property type="entry name" value="Spermine_synth"/>
    <property type="match status" value="1"/>
</dbReference>
<dbReference type="PANTHER" id="PTHR43317">
    <property type="entry name" value="THERMOSPERMINE SYNTHASE ACAULIS5"/>
    <property type="match status" value="1"/>
</dbReference>
<comment type="similarity">
    <text evidence="1 5">Belongs to the spermidine/spermine synthase family.</text>
</comment>
<comment type="pathway">
    <text evidence="5">Amine and polyamine biosynthesis; spermidine biosynthesis; spermidine from putrescine: step 1/1.</text>
</comment>
<evidence type="ECO:0000313" key="9">
    <source>
        <dbReference type="EMBL" id="TLU65232.1"/>
    </source>
</evidence>
<evidence type="ECO:0000256" key="5">
    <source>
        <dbReference type="HAMAP-Rule" id="MF_00198"/>
    </source>
</evidence>
<proteinExistence type="inferred from homology"/>
<feature type="active site" description="Proton acceptor" evidence="5 6">
    <location>
        <position position="168"/>
    </location>
</feature>
<dbReference type="OrthoDB" id="9761985at2"/>
<dbReference type="EC" id="2.5.1.16" evidence="5"/>
<dbReference type="HAMAP" id="MF_00198">
    <property type="entry name" value="Spermidine_synth"/>
    <property type="match status" value="1"/>
</dbReference>
<dbReference type="EMBL" id="VCBC01000007">
    <property type="protein sequence ID" value="TLU65232.1"/>
    <property type="molecule type" value="Genomic_DNA"/>
</dbReference>
<keyword evidence="4 5" id="KW-0620">Polyamine biosynthesis</keyword>
<dbReference type="AlphaFoldDB" id="A0A5R9IIW1"/>
<dbReference type="Gene3D" id="3.40.50.150">
    <property type="entry name" value="Vaccinia Virus protein VP39"/>
    <property type="match status" value="1"/>
</dbReference>
<feature type="binding site" evidence="5">
    <location>
        <begin position="147"/>
        <end position="148"/>
    </location>
    <ligand>
        <name>S-methyl-5'-thioadenosine</name>
        <dbReference type="ChEBI" id="CHEBI:17509"/>
    </ligand>
</feature>
<evidence type="ECO:0000256" key="7">
    <source>
        <dbReference type="SAM" id="SignalP"/>
    </source>
</evidence>
<comment type="catalytic activity">
    <reaction evidence="5">
        <text>S-adenosyl 3-(methylsulfanyl)propylamine + putrescine = S-methyl-5'-thioadenosine + spermidine + H(+)</text>
        <dbReference type="Rhea" id="RHEA:12721"/>
        <dbReference type="ChEBI" id="CHEBI:15378"/>
        <dbReference type="ChEBI" id="CHEBI:17509"/>
        <dbReference type="ChEBI" id="CHEBI:57443"/>
        <dbReference type="ChEBI" id="CHEBI:57834"/>
        <dbReference type="ChEBI" id="CHEBI:326268"/>
        <dbReference type="EC" id="2.5.1.16"/>
    </reaction>
</comment>
<dbReference type="UniPathway" id="UPA00248">
    <property type="reaction ID" value="UER00314"/>
</dbReference>
<reference evidence="9 10" key="1">
    <citation type="submission" date="2019-05" db="EMBL/GenBank/DDBJ databases">
        <title>Genome sequences of Thalassotalea litorea 1K03283.</title>
        <authorList>
            <person name="Zhang D."/>
        </authorList>
    </citation>
    <scope>NUCLEOTIDE SEQUENCE [LARGE SCALE GENOMIC DNA]</scope>
    <source>
        <strain evidence="9 10">MCCC 1K03283</strain>
    </source>
</reference>
<dbReference type="GO" id="GO:0008295">
    <property type="term" value="P:spermidine biosynthetic process"/>
    <property type="evidence" value="ECO:0007669"/>
    <property type="project" value="UniProtKB-UniRule"/>
</dbReference>
<dbReference type="GO" id="GO:0008168">
    <property type="term" value="F:methyltransferase activity"/>
    <property type="evidence" value="ECO:0007669"/>
    <property type="project" value="UniProtKB-KW"/>
</dbReference>
<gene>
    <name evidence="5" type="primary">speE</name>
    <name evidence="9" type="ORF">FE810_08015</name>
</gene>
<dbReference type="CDD" id="cd02440">
    <property type="entry name" value="AdoMet_MTases"/>
    <property type="match status" value="1"/>
</dbReference>
<dbReference type="InterPro" id="IPR030374">
    <property type="entry name" value="PABS"/>
</dbReference>
<evidence type="ECO:0000256" key="2">
    <source>
        <dbReference type="ARBA" id="ARBA00022679"/>
    </source>
</evidence>
<organism evidence="9 10">
    <name type="scientific">Thalassotalea litorea</name>
    <dbReference type="NCBI Taxonomy" id="2020715"/>
    <lineage>
        <taxon>Bacteria</taxon>
        <taxon>Pseudomonadati</taxon>
        <taxon>Pseudomonadota</taxon>
        <taxon>Gammaproteobacteria</taxon>
        <taxon>Alteromonadales</taxon>
        <taxon>Colwelliaceae</taxon>
        <taxon>Thalassotalea</taxon>
    </lineage>
</organism>
<evidence type="ECO:0000313" key="10">
    <source>
        <dbReference type="Proteomes" id="UP000307790"/>
    </source>
</evidence>
<keyword evidence="7" id="KW-0732">Signal</keyword>
<evidence type="ECO:0000256" key="6">
    <source>
        <dbReference type="PROSITE-ProRule" id="PRU00354"/>
    </source>
</evidence>
<keyword evidence="3 5" id="KW-0745">Spermidine biosynthesis</keyword>
<keyword evidence="10" id="KW-1185">Reference proteome</keyword>
<feature type="binding site" evidence="5">
    <location>
        <position position="120"/>
    </location>
    <ligand>
        <name>S-methyl-5'-thioadenosine</name>
        <dbReference type="ChEBI" id="CHEBI:17509"/>
    </ligand>
</feature>
<feature type="domain" description="PABS" evidence="8">
    <location>
        <begin position="83"/>
        <end position="263"/>
    </location>
</feature>
<evidence type="ECO:0000256" key="4">
    <source>
        <dbReference type="ARBA" id="ARBA00023115"/>
    </source>
</evidence>
<comment type="subunit">
    <text evidence="5">Homodimer or homotetramer.</text>
</comment>
<dbReference type="NCBIfam" id="NF037959">
    <property type="entry name" value="MFS_SpdSyn"/>
    <property type="match status" value="1"/>
</dbReference>
<dbReference type="GO" id="GO:0004766">
    <property type="term" value="F:spermidine synthase activity"/>
    <property type="evidence" value="ECO:0007669"/>
    <property type="project" value="UniProtKB-UniRule"/>
</dbReference>
<feature type="binding site" evidence="5">
    <location>
        <position position="37"/>
    </location>
    <ligand>
        <name>S-methyl-5'-thioadenosine</name>
        <dbReference type="ChEBI" id="CHEBI:17509"/>
    </ligand>
</feature>
<dbReference type="GO" id="GO:0032259">
    <property type="term" value="P:methylation"/>
    <property type="evidence" value="ECO:0007669"/>
    <property type="project" value="UniProtKB-KW"/>
</dbReference>
<sequence>MVNRIKRLCLTALTGIVVLTPTISSAEVIKEQRSMYRNIFVEDKQNIRCLKFSVKRKVSSQSCIDKDEPNRLVFDYTKFVFTGLLANPNPEKVLIIGLGGGTLSNSLQLLFPDIKIDNVEIDPAVVTVAKEYFDFKESENIQTFNQDGRIFIKRAALKKLQYDLIILDAFNGEYIPEHLLTREFLQETKSLLSDHGVVVANTFSSSLLFHHETATYHDVFGDFYTVSKSNNAGNRIILAGKQLPDEGTLLNRVKDWQAPLARLDVDIKYTASLIKRQTKQDDSYRVLTDQYSPANLLR</sequence>
<evidence type="ECO:0000259" key="8">
    <source>
        <dbReference type="PROSITE" id="PS51006"/>
    </source>
</evidence>
<feature type="chain" id="PRO_5024286475" description="Polyamine aminopropyltransferase" evidence="7">
    <location>
        <begin position="27"/>
        <end position="298"/>
    </location>
</feature>
<name>A0A5R9IIW1_9GAMM</name>
<comment type="caution">
    <text evidence="9">The sequence shown here is derived from an EMBL/GenBank/DDBJ whole genome shotgun (WGS) entry which is preliminary data.</text>
</comment>
<keyword evidence="9" id="KW-0489">Methyltransferase</keyword>
<dbReference type="InterPro" id="IPR029063">
    <property type="entry name" value="SAM-dependent_MTases_sf"/>
</dbReference>
<accession>A0A5R9IIW1</accession>
<protein>
    <recommendedName>
        <fullName evidence="5">Polyamine aminopropyltransferase</fullName>
    </recommendedName>
    <alternativeName>
        <fullName evidence="5">Putrescine aminopropyltransferase</fullName>
        <shortName evidence="5">PAPT</shortName>
    </alternativeName>
    <alternativeName>
        <fullName evidence="5">Spermidine synthase</fullName>
        <shortName evidence="5">SPDS</shortName>
        <shortName evidence="5">SPDSY</shortName>
        <ecNumber evidence="5">2.5.1.16</ecNumber>
    </alternativeName>
</protein>
<dbReference type="PANTHER" id="PTHR43317:SF1">
    <property type="entry name" value="THERMOSPERMINE SYNTHASE ACAULIS5"/>
    <property type="match status" value="1"/>
</dbReference>
<feature type="signal peptide" evidence="7">
    <location>
        <begin position="1"/>
        <end position="26"/>
    </location>
</feature>
<comment type="caution">
    <text evidence="5">Lacks conserved residue(s) required for the propagation of feature annotation.</text>
</comment>
<evidence type="ECO:0000256" key="1">
    <source>
        <dbReference type="ARBA" id="ARBA00007867"/>
    </source>
</evidence>